<dbReference type="Proteomes" id="UP000078389">
    <property type="component" value="Unassembled WGS sequence"/>
</dbReference>
<evidence type="ECO:0000313" key="4">
    <source>
        <dbReference type="Proteomes" id="UP000078389"/>
    </source>
</evidence>
<evidence type="ECO:0000256" key="1">
    <source>
        <dbReference type="ARBA" id="ARBA00008580"/>
    </source>
</evidence>
<dbReference type="InterPro" id="IPR038296">
    <property type="entry name" value="ParD_sf"/>
</dbReference>
<gene>
    <name evidence="3" type="ORF">A3840_09745</name>
</gene>
<dbReference type="PANTHER" id="PTHR36582">
    <property type="entry name" value="ANTITOXIN PARD"/>
    <property type="match status" value="1"/>
</dbReference>
<dbReference type="STRING" id="1770058.A3840_09745"/>
<organism evidence="3 4">
    <name type="scientific">Devosia elaeis</name>
    <dbReference type="NCBI Taxonomy" id="1770058"/>
    <lineage>
        <taxon>Bacteria</taxon>
        <taxon>Pseudomonadati</taxon>
        <taxon>Pseudomonadota</taxon>
        <taxon>Alphaproteobacteria</taxon>
        <taxon>Hyphomicrobiales</taxon>
        <taxon>Devosiaceae</taxon>
        <taxon>Devosia</taxon>
    </lineage>
</organism>
<dbReference type="SUPFAM" id="SSF47598">
    <property type="entry name" value="Ribbon-helix-helix"/>
    <property type="match status" value="1"/>
</dbReference>
<evidence type="ECO:0000256" key="2">
    <source>
        <dbReference type="ARBA" id="ARBA00022649"/>
    </source>
</evidence>
<dbReference type="EMBL" id="LVVY01000083">
    <property type="protein sequence ID" value="OAM77477.1"/>
    <property type="molecule type" value="Genomic_DNA"/>
</dbReference>
<dbReference type="Gene3D" id="6.10.10.120">
    <property type="entry name" value="Antitoxin ParD1-like"/>
    <property type="match status" value="1"/>
</dbReference>
<reference evidence="3 4" key="1">
    <citation type="submission" date="2016-03" db="EMBL/GenBank/DDBJ databases">
        <title>Genome sequencing of Devosia sp. S37.</title>
        <authorList>
            <person name="Mohd Nor M."/>
        </authorList>
    </citation>
    <scope>NUCLEOTIDE SEQUENCE [LARGE SCALE GENOMIC DNA]</scope>
    <source>
        <strain evidence="3 4">S37</strain>
    </source>
</reference>
<keyword evidence="4" id="KW-1185">Reference proteome</keyword>
<proteinExistence type="inferred from homology"/>
<keyword evidence="2" id="KW-1277">Toxin-antitoxin system</keyword>
<comment type="similarity">
    <text evidence="1">Belongs to the ParD antitoxin family.</text>
</comment>
<dbReference type="RefSeq" id="WP_067455579.1">
    <property type="nucleotide sequence ID" value="NZ_LVVY01000083.1"/>
</dbReference>
<dbReference type="InterPro" id="IPR010985">
    <property type="entry name" value="Ribbon_hlx_hlx"/>
</dbReference>
<sequence>MPSSYSIGTHYEAFAKKLVASGRYASVSEVLRDGLRLMEEREALREWKLGELKKAIQEGIDSGPSEEWEDAEAIKSEGRRILAERAARNNAA</sequence>
<accession>A0A178HXU7</accession>
<dbReference type="Pfam" id="PF03693">
    <property type="entry name" value="ParD_antitoxin"/>
    <property type="match status" value="1"/>
</dbReference>
<evidence type="ECO:0000313" key="3">
    <source>
        <dbReference type="EMBL" id="OAM77477.1"/>
    </source>
</evidence>
<dbReference type="NCBIfam" id="TIGR02606">
    <property type="entry name" value="antidote_CC2985"/>
    <property type="match status" value="1"/>
</dbReference>
<dbReference type="InterPro" id="IPR022789">
    <property type="entry name" value="ParD"/>
</dbReference>
<name>A0A178HXU7_9HYPH</name>
<comment type="caution">
    <text evidence="3">The sequence shown here is derived from an EMBL/GenBank/DDBJ whole genome shotgun (WGS) entry which is preliminary data.</text>
</comment>
<protein>
    <submittedName>
        <fullName evidence="3">CopG family transcriptional regulator</fullName>
    </submittedName>
</protein>
<dbReference type="OrthoDB" id="9815501at2"/>
<dbReference type="PANTHER" id="PTHR36582:SF2">
    <property type="entry name" value="ANTITOXIN PARD"/>
    <property type="match status" value="1"/>
</dbReference>
<dbReference type="AlphaFoldDB" id="A0A178HXU7"/>
<dbReference type="GO" id="GO:0006355">
    <property type="term" value="P:regulation of DNA-templated transcription"/>
    <property type="evidence" value="ECO:0007669"/>
    <property type="project" value="InterPro"/>
</dbReference>